<sequence length="315" mass="36766">MIIYDSKKWNSLFTTLFKTYKYSYNMRQLLRFIFYTTLYAISATLLNMHYLADLYQIDTDFFSLIGVILSLFLVFRLNSGYYRWWEGRKAWGALVNDSRSLSLKLDSIIPIEDMNKRRYFGRHISNFCMSLVLHLRDSTDLNKYHLEKSDKADEIAEFKHHPNKFGSKLFRELEAMHKNNNISDFDKYFCNKLVQRFIDTLGTCERIKKTPIPFSHSTFIKLFIVIYIIILPFGLANVFGYLTIPAVMVMAFAMIGIEVISEEIENPFGTDANDLPIGFITDTITENVFEVLGIDHEIGYTAKKYSLAEEAEIIH</sequence>
<protein>
    <submittedName>
        <fullName evidence="10">Membrane protein</fullName>
    </submittedName>
</protein>
<keyword evidence="5 9" id="KW-1133">Transmembrane helix</keyword>
<feature type="transmembrane region" description="Helical" evidence="9">
    <location>
        <begin position="61"/>
        <end position="79"/>
    </location>
</feature>
<evidence type="ECO:0000256" key="2">
    <source>
        <dbReference type="ARBA" id="ARBA00022448"/>
    </source>
</evidence>
<name>A0ABV2SDY3_9GAMM</name>
<evidence type="ECO:0000313" key="11">
    <source>
        <dbReference type="Proteomes" id="UP001549366"/>
    </source>
</evidence>
<dbReference type="RefSeq" id="WP_354010346.1">
    <property type="nucleotide sequence ID" value="NZ_JBEWTA010000001.1"/>
</dbReference>
<evidence type="ECO:0000256" key="8">
    <source>
        <dbReference type="ARBA" id="ARBA00034708"/>
    </source>
</evidence>
<keyword evidence="2" id="KW-0813">Transport</keyword>
<evidence type="ECO:0000256" key="5">
    <source>
        <dbReference type="ARBA" id="ARBA00022989"/>
    </source>
</evidence>
<dbReference type="PANTHER" id="PTHR33281">
    <property type="entry name" value="UPF0187 PROTEIN YNEE"/>
    <property type="match status" value="1"/>
</dbReference>
<evidence type="ECO:0000256" key="1">
    <source>
        <dbReference type="ARBA" id="ARBA00004651"/>
    </source>
</evidence>
<evidence type="ECO:0000256" key="3">
    <source>
        <dbReference type="ARBA" id="ARBA00022475"/>
    </source>
</evidence>
<comment type="caution">
    <text evidence="10">The sequence shown here is derived from an EMBL/GenBank/DDBJ whole genome shotgun (WGS) entry which is preliminary data.</text>
</comment>
<accession>A0ABV2SDY3</accession>
<keyword evidence="3" id="KW-1003">Cell membrane</keyword>
<dbReference type="PANTHER" id="PTHR33281:SF19">
    <property type="entry name" value="VOLTAGE-DEPENDENT ANION CHANNEL-FORMING PROTEIN YNEE"/>
    <property type="match status" value="1"/>
</dbReference>
<evidence type="ECO:0000256" key="6">
    <source>
        <dbReference type="ARBA" id="ARBA00023065"/>
    </source>
</evidence>
<dbReference type="Proteomes" id="UP001549366">
    <property type="component" value="Unassembled WGS sequence"/>
</dbReference>
<feature type="transmembrane region" description="Helical" evidence="9">
    <location>
        <begin position="218"/>
        <end position="235"/>
    </location>
</feature>
<keyword evidence="6" id="KW-0406">Ion transport</keyword>
<evidence type="ECO:0000313" key="10">
    <source>
        <dbReference type="EMBL" id="MET4755977.1"/>
    </source>
</evidence>
<keyword evidence="7 9" id="KW-0472">Membrane</keyword>
<comment type="subcellular location">
    <subcellularLocation>
        <location evidence="1">Cell membrane</location>
        <topology evidence="1">Multi-pass membrane protein</topology>
    </subcellularLocation>
</comment>
<evidence type="ECO:0000256" key="9">
    <source>
        <dbReference type="SAM" id="Phobius"/>
    </source>
</evidence>
<feature type="transmembrane region" description="Helical" evidence="9">
    <location>
        <begin position="29"/>
        <end position="49"/>
    </location>
</feature>
<dbReference type="InterPro" id="IPR044669">
    <property type="entry name" value="YneE/VCCN1/2-like"/>
</dbReference>
<reference evidence="10 11" key="1">
    <citation type="submission" date="2024-06" db="EMBL/GenBank/DDBJ databases">
        <title>Genomic Encyclopedia of Type Strains, Phase V (KMG-V): Genome sequencing to study the core and pangenomes of soil and plant-associated prokaryotes.</title>
        <authorList>
            <person name="Whitman W."/>
        </authorList>
    </citation>
    <scope>NUCLEOTIDE SEQUENCE [LARGE SCALE GENOMIC DNA]</scope>
    <source>
        <strain evidence="10 11">NE40</strain>
    </source>
</reference>
<proteinExistence type="inferred from homology"/>
<dbReference type="Pfam" id="PF25539">
    <property type="entry name" value="Bestrophin_2"/>
    <property type="match status" value="1"/>
</dbReference>
<keyword evidence="4 9" id="KW-0812">Transmembrane</keyword>
<gene>
    <name evidence="10" type="ORF">V5J35_001169</name>
</gene>
<comment type="similarity">
    <text evidence="8">Belongs to the anion channel-forming bestrophin (TC 1.A.46) family.</text>
</comment>
<dbReference type="EMBL" id="JBEWTB010000002">
    <property type="protein sequence ID" value="MET4755977.1"/>
    <property type="molecule type" value="Genomic_DNA"/>
</dbReference>
<evidence type="ECO:0000256" key="4">
    <source>
        <dbReference type="ARBA" id="ARBA00022692"/>
    </source>
</evidence>
<keyword evidence="11" id="KW-1185">Reference proteome</keyword>
<evidence type="ECO:0000256" key="7">
    <source>
        <dbReference type="ARBA" id="ARBA00023136"/>
    </source>
</evidence>
<organism evidence="10 11">
    <name type="scientific">Endozoicomonas lisbonensis</name>
    <dbReference type="NCBI Taxonomy" id="3120522"/>
    <lineage>
        <taxon>Bacteria</taxon>
        <taxon>Pseudomonadati</taxon>
        <taxon>Pseudomonadota</taxon>
        <taxon>Gammaproteobacteria</taxon>
        <taxon>Oceanospirillales</taxon>
        <taxon>Endozoicomonadaceae</taxon>
        <taxon>Endozoicomonas</taxon>
    </lineage>
</organism>